<dbReference type="SMART" id="SM00448">
    <property type="entry name" value="REC"/>
    <property type="match status" value="1"/>
</dbReference>
<dbReference type="CDD" id="cd17535">
    <property type="entry name" value="REC_NarL-like"/>
    <property type="match status" value="1"/>
</dbReference>
<dbReference type="GO" id="GO:0000160">
    <property type="term" value="P:phosphorelay signal transduction system"/>
    <property type="evidence" value="ECO:0007669"/>
    <property type="project" value="InterPro"/>
</dbReference>
<dbReference type="AlphaFoldDB" id="A0A6J4MTU0"/>
<dbReference type="PANTHER" id="PTHR43228">
    <property type="entry name" value="TWO-COMPONENT RESPONSE REGULATOR"/>
    <property type="match status" value="1"/>
</dbReference>
<evidence type="ECO:0000313" key="4">
    <source>
        <dbReference type="EMBL" id="CAA9368593.1"/>
    </source>
</evidence>
<evidence type="ECO:0000259" key="3">
    <source>
        <dbReference type="PROSITE" id="PS50110"/>
    </source>
</evidence>
<accession>A0A6J4MTU0</accession>
<dbReference type="InterPro" id="IPR001789">
    <property type="entry name" value="Sig_transdc_resp-reg_receiver"/>
</dbReference>
<keyword evidence="1" id="KW-0597">Phosphoprotein</keyword>
<name>A0A6J4MTU0_9ACTN</name>
<evidence type="ECO:0000256" key="2">
    <source>
        <dbReference type="SAM" id="MobiDB-lite"/>
    </source>
</evidence>
<proteinExistence type="predicted"/>
<dbReference type="PANTHER" id="PTHR43228:SF1">
    <property type="entry name" value="TWO-COMPONENT RESPONSE REGULATOR ARR22"/>
    <property type="match status" value="1"/>
</dbReference>
<dbReference type="SUPFAM" id="SSF52172">
    <property type="entry name" value="CheY-like"/>
    <property type="match status" value="1"/>
</dbReference>
<dbReference type="EMBL" id="CADCUM010000017">
    <property type="protein sequence ID" value="CAA9368593.1"/>
    <property type="molecule type" value="Genomic_DNA"/>
</dbReference>
<gene>
    <name evidence="4" type="ORF">AVDCRST_MAG32-330</name>
</gene>
<protein>
    <recommendedName>
        <fullName evidence="3">Response regulatory domain-containing protein</fullName>
    </recommendedName>
</protein>
<feature type="region of interest" description="Disordered" evidence="2">
    <location>
        <begin position="131"/>
        <end position="165"/>
    </location>
</feature>
<sequence>MTDGPTAAHDRGIFTVVVVDDTPDIRMLTRMALEMDSAVRVVGEAENGRQGIEVAGAHRPDVVVLDMAMPVMDGLEALPHIRRVSPATRVLVVSGFDQLTMAPSASDAGADGYLQKGAPPATLLERVRELASLGPRQPTPAGQDGVLVDEQVAGRPAAAGSDGAT</sequence>
<dbReference type="InterPro" id="IPR058245">
    <property type="entry name" value="NreC/VraR/RcsB-like_REC"/>
</dbReference>
<dbReference type="Gene3D" id="3.40.50.2300">
    <property type="match status" value="1"/>
</dbReference>
<dbReference type="InterPro" id="IPR052048">
    <property type="entry name" value="ST_Response_Regulator"/>
</dbReference>
<feature type="modified residue" description="4-aspartylphosphate" evidence="1">
    <location>
        <position position="66"/>
    </location>
</feature>
<dbReference type="PROSITE" id="PS50110">
    <property type="entry name" value="RESPONSE_REGULATORY"/>
    <property type="match status" value="1"/>
</dbReference>
<organism evidence="4">
    <name type="scientific">uncultured Nocardioides sp</name>
    <dbReference type="NCBI Taxonomy" id="198441"/>
    <lineage>
        <taxon>Bacteria</taxon>
        <taxon>Bacillati</taxon>
        <taxon>Actinomycetota</taxon>
        <taxon>Actinomycetes</taxon>
        <taxon>Propionibacteriales</taxon>
        <taxon>Nocardioidaceae</taxon>
        <taxon>Nocardioides</taxon>
        <taxon>environmental samples</taxon>
    </lineage>
</organism>
<dbReference type="InterPro" id="IPR011006">
    <property type="entry name" value="CheY-like_superfamily"/>
</dbReference>
<dbReference type="Pfam" id="PF00072">
    <property type="entry name" value="Response_reg"/>
    <property type="match status" value="1"/>
</dbReference>
<feature type="domain" description="Response regulatory" evidence="3">
    <location>
        <begin position="15"/>
        <end position="131"/>
    </location>
</feature>
<reference evidence="4" key="1">
    <citation type="submission" date="2020-02" db="EMBL/GenBank/DDBJ databases">
        <authorList>
            <person name="Meier V. D."/>
        </authorList>
    </citation>
    <scope>NUCLEOTIDE SEQUENCE</scope>
    <source>
        <strain evidence="4">AVDCRST_MAG32</strain>
    </source>
</reference>
<evidence type="ECO:0000256" key="1">
    <source>
        <dbReference type="PROSITE-ProRule" id="PRU00169"/>
    </source>
</evidence>